<proteinExistence type="predicted"/>
<dbReference type="PANTHER" id="PTHR43296">
    <property type="entry name" value="PEROXISOMAL 2,4-DIENOYL-COA REDUCTASE"/>
    <property type="match status" value="1"/>
</dbReference>
<dbReference type="PRINTS" id="PR00081">
    <property type="entry name" value="GDHRDH"/>
</dbReference>
<dbReference type="GO" id="GO:0008670">
    <property type="term" value="F:2,4-dienoyl-CoA reductase (NADPH) activity"/>
    <property type="evidence" value="ECO:0007669"/>
    <property type="project" value="InterPro"/>
</dbReference>
<keyword evidence="4" id="KW-1185">Reference proteome</keyword>
<dbReference type="Pfam" id="PF13561">
    <property type="entry name" value="adh_short_C2"/>
    <property type="match status" value="1"/>
</dbReference>
<protein>
    <submittedName>
        <fullName evidence="3">Oxidoreductase</fullName>
    </submittedName>
</protein>
<dbReference type="EMBL" id="QGLE01000002">
    <property type="protein sequence ID" value="PWR25293.1"/>
    <property type="molecule type" value="Genomic_DNA"/>
</dbReference>
<evidence type="ECO:0000256" key="2">
    <source>
        <dbReference type="ARBA" id="ARBA00023002"/>
    </source>
</evidence>
<evidence type="ECO:0000313" key="4">
    <source>
        <dbReference type="Proteomes" id="UP000245461"/>
    </source>
</evidence>
<dbReference type="CDD" id="cd05369">
    <property type="entry name" value="TER_DECR_SDR_a"/>
    <property type="match status" value="1"/>
</dbReference>
<keyword evidence="2" id="KW-0560">Oxidoreductase</keyword>
<dbReference type="GO" id="GO:0009062">
    <property type="term" value="P:fatty acid catabolic process"/>
    <property type="evidence" value="ECO:0007669"/>
    <property type="project" value="InterPro"/>
</dbReference>
<evidence type="ECO:0000256" key="1">
    <source>
        <dbReference type="ARBA" id="ARBA00022857"/>
    </source>
</evidence>
<gene>
    <name evidence="3" type="ORF">DKG74_05900</name>
</gene>
<dbReference type="InterPro" id="IPR045017">
    <property type="entry name" value="DECR2-like"/>
</dbReference>
<dbReference type="PANTHER" id="PTHR43296:SF2">
    <property type="entry name" value="PEROXISOMAL 2,4-DIENOYL-COA REDUCTASE [(3E)-ENOYL-COA-PRODUCING]"/>
    <property type="match status" value="1"/>
</dbReference>
<keyword evidence="1" id="KW-0521">NADP</keyword>
<dbReference type="OrthoDB" id="9797020at2"/>
<dbReference type="InterPro" id="IPR002347">
    <property type="entry name" value="SDR_fam"/>
</dbReference>
<accession>A0A317EIN5</accession>
<dbReference type="RefSeq" id="WP_109903595.1">
    <property type="nucleotide sequence ID" value="NZ_QGLE01000002.1"/>
</dbReference>
<organism evidence="3 4">
    <name type="scientific">Zavarzinia aquatilis</name>
    <dbReference type="NCBI Taxonomy" id="2211142"/>
    <lineage>
        <taxon>Bacteria</taxon>
        <taxon>Pseudomonadati</taxon>
        <taxon>Pseudomonadota</taxon>
        <taxon>Alphaproteobacteria</taxon>
        <taxon>Rhodospirillales</taxon>
        <taxon>Zavarziniaceae</taxon>
        <taxon>Zavarzinia</taxon>
    </lineage>
</organism>
<name>A0A317EIN5_9PROT</name>
<dbReference type="SUPFAM" id="SSF51735">
    <property type="entry name" value="NAD(P)-binding Rossmann-fold domains"/>
    <property type="match status" value="1"/>
</dbReference>
<dbReference type="InterPro" id="IPR036291">
    <property type="entry name" value="NAD(P)-bd_dom_sf"/>
</dbReference>
<reference evidence="3 4" key="1">
    <citation type="submission" date="2018-05" db="EMBL/GenBank/DDBJ databases">
        <title>Zavarzinia sp. HR-AS.</title>
        <authorList>
            <person name="Lee Y."/>
            <person name="Jeon C.O."/>
        </authorList>
    </citation>
    <scope>NUCLEOTIDE SEQUENCE [LARGE SCALE GENOMIC DNA]</scope>
    <source>
        <strain evidence="3 4">HR-AS</strain>
    </source>
</reference>
<dbReference type="Proteomes" id="UP000245461">
    <property type="component" value="Unassembled WGS sequence"/>
</dbReference>
<evidence type="ECO:0000313" key="3">
    <source>
        <dbReference type="EMBL" id="PWR25293.1"/>
    </source>
</evidence>
<sequence>MTKSDAAAPVGLPFRDDALAGKRILVTGGGSGLGAQIARGFARHGATVYICGRREAVLAETAAEIAAEGVSGKVLPVVCDLRRPEMIDEMLERIWADGPLTGLVNNAAANFVAPTKTLSPRGYEAVRSTVMDGSFFVTLALGKRWIAEGLRGSVISNLVTWVWTGSAFVVPAAMAKTAIHAMTMSLAVEWGPYGIRLNAVAPGPFPTEGAWEKLNPIPETSAGATQSDQVPLRRFGRMPELQNLMIFLMSDGCDYLTGQTIAVDGGHHLAAPSTFAGLSDLTDMQWSAARERIRAASERDKQQRTVG</sequence>
<dbReference type="AlphaFoldDB" id="A0A317EIN5"/>
<comment type="caution">
    <text evidence="3">The sequence shown here is derived from an EMBL/GenBank/DDBJ whole genome shotgun (WGS) entry which is preliminary data.</text>
</comment>
<dbReference type="Gene3D" id="3.40.50.720">
    <property type="entry name" value="NAD(P)-binding Rossmann-like Domain"/>
    <property type="match status" value="1"/>
</dbReference>